<feature type="compositionally biased region" description="Basic and acidic residues" evidence="12">
    <location>
        <begin position="2022"/>
        <end position="2049"/>
    </location>
</feature>
<evidence type="ECO:0000256" key="2">
    <source>
        <dbReference type="ARBA" id="ARBA00022723"/>
    </source>
</evidence>
<keyword evidence="2" id="KW-0479">Metal-binding</keyword>
<evidence type="ECO:0000259" key="14">
    <source>
        <dbReference type="PROSITE" id="PS51084"/>
    </source>
</evidence>
<feature type="region of interest" description="Disordered" evidence="12">
    <location>
        <begin position="519"/>
        <end position="541"/>
    </location>
</feature>
<dbReference type="PANTHER" id="PTHR12486">
    <property type="entry name" value="APRATAXIN-RELATED"/>
    <property type="match status" value="1"/>
</dbReference>
<dbReference type="PROSITE" id="PS50157">
    <property type="entry name" value="ZINC_FINGER_C2H2_2"/>
    <property type="match status" value="3"/>
</dbReference>
<dbReference type="Pfam" id="PF16278">
    <property type="entry name" value="zf-C2HE"/>
    <property type="match status" value="1"/>
</dbReference>
<feature type="region of interest" description="Disordered" evidence="12">
    <location>
        <begin position="1323"/>
        <end position="1381"/>
    </location>
</feature>
<comment type="caution">
    <text evidence="11">Lacks conserved residue(s) required for the propagation of feature annotation.</text>
</comment>
<evidence type="ECO:0000256" key="12">
    <source>
        <dbReference type="SAM" id="MobiDB-lite"/>
    </source>
</evidence>
<accession>A0AAV2T069</accession>
<feature type="domain" description="C2H2-type" evidence="13">
    <location>
        <begin position="2508"/>
        <end position="2535"/>
    </location>
</feature>
<feature type="region of interest" description="Disordered" evidence="12">
    <location>
        <begin position="1759"/>
        <end position="1782"/>
    </location>
</feature>
<feature type="compositionally biased region" description="Low complexity" evidence="12">
    <location>
        <begin position="1987"/>
        <end position="1998"/>
    </location>
</feature>
<feature type="region of interest" description="Disordered" evidence="12">
    <location>
        <begin position="160"/>
        <end position="216"/>
    </location>
</feature>
<keyword evidence="8" id="KW-0234">DNA repair</keyword>
<dbReference type="FunFam" id="3.30.428.10:FF:000004">
    <property type="entry name" value="aprataxin isoform X2"/>
    <property type="match status" value="1"/>
</dbReference>
<feature type="compositionally biased region" description="Basic and acidic residues" evidence="12">
    <location>
        <begin position="2061"/>
        <end position="2076"/>
    </location>
</feature>
<dbReference type="InterPro" id="IPR032566">
    <property type="entry name" value="Znf-C2HE"/>
</dbReference>
<comment type="subcellular location">
    <subcellularLocation>
        <location evidence="1">Nucleus</location>
    </subcellularLocation>
</comment>
<dbReference type="Proteomes" id="UP001497525">
    <property type="component" value="Unassembled WGS sequence"/>
</dbReference>
<dbReference type="SUPFAM" id="SSF54197">
    <property type="entry name" value="HIT-like"/>
    <property type="match status" value="1"/>
</dbReference>
<feature type="region of interest" description="Disordered" evidence="12">
    <location>
        <begin position="1503"/>
        <end position="1528"/>
    </location>
</feature>
<dbReference type="PROSITE" id="PS00028">
    <property type="entry name" value="ZINC_FINGER_C2H2_1"/>
    <property type="match status" value="3"/>
</dbReference>
<dbReference type="GO" id="GO:0003697">
    <property type="term" value="F:single-stranded DNA binding"/>
    <property type="evidence" value="ECO:0007669"/>
    <property type="project" value="TreeGrafter"/>
</dbReference>
<dbReference type="EMBL" id="CAXLJL010000001">
    <property type="protein sequence ID" value="CAL5129421.1"/>
    <property type="molecule type" value="Genomic_DNA"/>
</dbReference>
<feature type="compositionally biased region" description="Basic residues" evidence="12">
    <location>
        <begin position="2009"/>
        <end position="2021"/>
    </location>
</feature>
<keyword evidence="7" id="KW-0238">DNA-binding</keyword>
<dbReference type="GO" id="GO:1990165">
    <property type="term" value="F:single-strand break-containing DNA binding"/>
    <property type="evidence" value="ECO:0007669"/>
    <property type="project" value="TreeGrafter"/>
</dbReference>
<feature type="compositionally biased region" description="Basic and acidic residues" evidence="12">
    <location>
        <begin position="1510"/>
        <end position="1520"/>
    </location>
</feature>
<feature type="compositionally biased region" description="Polar residues" evidence="12">
    <location>
        <begin position="1772"/>
        <end position="1782"/>
    </location>
</feature>
<dbReference type="GO" id="GO:0003725">
    <property type="term" value="F:double-stranded RNA binding"/>
    <property type="evidence" value="ECO:0007669"/>
    <property type="project" value="TreeGrafter"/>
</dbReference>
<gene>
    <name evidence="15" type="ORF">CDAUBV1_LOCUS342</name>
</gene>
<feature type="compositionally biased region" description="Low complexity" evidence="12">
    <location>
        <begin position="160"/>
        <end position="171"/>
    </location>
</feature>
<keyword evidence="9" id="KW-0539">Nucleus</keyword>
<evidence type="ECO:0000256" key="7">
    <source>
        <dbReference type="ARBA" id="ARBA00023125"/>
    </source>
</evidence>
<dbReference type="InterPro" id="IPR013087">
    <property type="entry name" value="Znf_C2H2_type"/>
</dbReference>
<comment type="caution">
    <text evidence="15">The sequence shown here is derived from an EMBL/GenBank/DDBJ whole genome shotgun (WGS) entry which is preliminary data.</text>
</comment>
<dbReference type="GO" id="GO:0000012">
    <property type="term" value="P:single strand break repair"/>
    <property type="evidence" value="ECO:0007669"/>
    <property type="project" value="TreeGrafter"/>
</dbReference>
<dbReference type="GO" id="GO:0008270">
    <property type="term" value="F:zinc ion binding"/>
    <property type="evidence" value="ECO:0007669"/>
    <property type="project" value="UniProtKB-KW"/>
</dbReference>
<keyword evidence="5" id="KW-0378">Hydrolase</keyword>
<sequence length="2538" mass="277165">MGDGRWICSGSGGRARLRGQSEGEKREGTALSKRRLKAGMKGANATSGDIRFHNGAATKEKKDFLRRKDVIVLLTLVAKHPIFSLLSMRLGCRASANVSPVPCFSCCKCPCFYTHSMSDSVLITKVCTPDSRAHHLLTTIKAEPCENRYQDVTPSISSAERSVEASAVPSEQAIRPAPRPSTQTTSNSSEFTARTTQPPLHGTQCTPMPCQQSSPSVPPPPHSCFLSIPNLHRASAHYGAAPSVGASAVPNLTTFPILVSSVLPPRPVQQREIRTQNLLPALVNPGHLSTNPTVYGFTNAQAYLAHSSYTRPPFSNPSPQVQSVGLYTHLTTQTPISSTVLVHTDAVLPGQSTVLNSIVGEKGIPHQLPPPKPGLRPSCPTRPMHMFSNIPADVSIISRPNTTHSLVGILSGTTPNFLSVTASNPVSASAASLISASNTVNTTTVVSSVVTGPNAQFRPATSSPVPSTTSCPVGPAAVAMVANRAELPVSNSESNALSTKDSSTRMVERAPVFELAVSSSLPPPVQTTTAESTKCSTANGANSSTQFENVGWGRASHLPNGDLQFPDTGNLVFSNSKSVLNWIRSAAVPEDSLSLQLPSNAVDFTVNDIGQTNNWLSRTCSNWGSRKNFHVCLCCHKSFTTRSLYESHMARPVARIYYRCHLCRGSDMACIIPSSAGCSNGATPSASVAVTAADNMDTETSEPPIRTVVVSSRESDSVQKHHHAASVRSPYCTTFYGGVVMAPNICAVYSHLTYVHPNQFDEWAIKPPLLTVCPLPDSAWTTGPFQSSEPPNAHSSLPSDAGDNKRVLPMPLTSFELSIDPDMATNISLKKMEGGSFYQPGSELSELWRELELTLADTLPQQELSFLNVRPSPIDVARSVRLTDICSPRFGALDCHHVAMTSSSPLNRFNPPTYSPSGIVPLLPAPDFPLCQAILHLACTDVWYTHMFLNDWFQQDSPGQPIPLPLADPEPIVVDEQDVPADESPVVTDNLNPCQFLPPPALSHRELLEALDSLQHLREDRPLFPCATRVGQTDPLRGTLMDPSVLVTDIGKQASRNEQTKSSTSVLVSSSSFLPGSVQDRPESVDQGGLLRCLMCHFRTNDCKKLALHLSGTQPFKCTKCAFCAQSIRFSQPNLCAVKAHLALHLGCFLMCPQCGFTPPLYLPPDAAELCLRIHLRFVCFHFNIIQVFLCIKCGKRGKAFNNVQHLTHHHFEAHCPVVYTCLWCTRQLQDTTTHNVATNESTTIIGLCSDTSESNGQSRLTDLSKNNETSAADLSASSTSGIHNCTSMNHEIRSLAAHQFPNTKELMAHFRINHRHVFKVPTPRASGCGANEKGVNSTSNSNKVVEDSPSNGDNHNEDGTIDEDHLATASPGPGDKSTAEKTYSVPVAFTSLTKSFSEPITSDLDKSSSAPVHLVPQVDFSCGRLCPNCSEVFEKKETFTQHFRSVHVGAQNGVCCYRCFGTCKRLSYDIEDFRKHLSVCTSARRMYETTFGSWRVGTELDSTATPPVKPDEVGRDGSKYSDVSNSTDAHKIKPDRVLRKTLVRHPLCFCFYCGVGARRISSADALLSSQNLESTEEDTVGGELTIDENVVENSPVSSTAVVVSGKVRIPSSSSKEPMYDACYFSDLASLHLHENSSHFVENKSQVACPWCGHRFSCQKRKNIPSTMSHLRVHLKGYRYVSWLMERSRVWMENAKDLPHCFCGAALLDSPLAIMSHASSHLMTLGSVGISSEKTSGGADGGLSIRAVHDSSGPWKSAVPLDATIDRPPPSTTERIPTPSSTTHIPCPQIVYRHLRFGIHPELDNYLSHASLSSHPFVCPVCSIQLTTRWALSEHVFVEHWGWLCYICCAYPSSSNDVGCSKSSSMSSVNANVLENSSTPPTSFPSTQSAPSIWEHVYQCISERSRLINEACRTAEMQWIHDSPVIEANSLQVDDPLPHHPKSCEDSDIKSDLSTIFAGVLSANGPKVGRRSPILIESSPDSLSYGSVHSSPPSVAPAIRPANTPASGHRLKVVSSRKRPRTFSDDGDRGGRESGEMYSDDKNEVKDGGDSEQSQGSNLTRSDDHSQQQEQSHSDQDNANASAKRAVLDTDVSSPSTEPNGVASTEDSASPVLNCVLCGEPQTPDTWEEHSLTHRNPQMSWSGIQLSEPNRIVISHHQPKMYRCYVCERRFISRNSCQRHMVGMHRIRRKDLDWDQLMQPCDGQRAFKPTERSVVPLKKSSSPADDLVGNHASVQSPKIVVPTESNSVSTHCISTSANGSDSTRSDQPDVAIALEYRFSVKSVVSVILRYKSGVNKGSHSGNQTLNSSSLFLARIFRLVDMKSSDSSETTSKRKANVMANISPVKRPHLSQPQKKKSQFFGNKLLQSMENPDLIVKQSDLWVIIKDQYPKAMYHWLVLPREKIPRITDLNSSHLPLLRSMHNAAEQMASEHKPHEFQIGYHAVPSMIQLHLHVISRDFSSPCLKTKKHWNSFTSAFFIPSETVIDMVEKAGSVHFDQAYYEGLLRGPLRCHKCGKEFKTIPNLKMHIETNLSDGAVKS</sequence>
<keyword evidence="4 10" id="KW-0863">Zinc-finger</keyword>
<feature type="compositionally biased region" description="Polar residues" evidence="12">
    <location>
        <begin position="526"/>
        <end position="541"/>
    </location>
</feature>
<evidence type="ECO:0000256" key="11">
    <source>
        <dbReference type="PROSITE-ProRule" id="PRU00464"/>
    </source>
</evidence>
<dbReference type="InterPro" id="IPR011146">
    <property type="entry name" value="HIT-like"/>
</dbReference>
<dbReference type="GO" id="GO:0030983">
    <property type="term" value="F:mismatched DNA binding"/>
    <property type="evidence" value="ECO:0007669"/>
    <property type="project" value="TreeGrafter"/>
</dbReference>
<dbReference type="SMART" id="SM00355">
    <property type="entry name" value="ZnF_C2H2"/>
    <property type="match status" value="8"/>
</dbReference>
<dbReference type="PANTHER" id="PTHR12486:SF4">
    <property type="entry name" value="APRATAXIN"/>
    <property type="match status" value="1"/>
</dbReference>
<organism evidence="15 16">
    <name type="scientific">Calicophoron daubneyi</name>
    <name type="common">Rumen fluke</name>
    <name type="synonym">Paramphistomum daubneyi</name>
    <dbReference type="NCBI Taxonomy" id="300641"/>
    <lineage>
        <taxon>Eukaryota</taxon>
        <taxon>Metazoa</taxon>
        <taxon>Spiralia</taxon>
        <taxon>Lophotrochozoa</taxon>
        <taxon>Platyhelminthes</taxon>
        <taxon>Trematoda</taxon>
        <taxon>Digenea</taxon>
        <taxon>Plagiorchiida</taxon>
        <taxon>Pronocephalata</taxon>
        <taxon>Paramphistomoidea</taxon>
        <taxon>Paramphistomidae</taxon>
        <taxon>Calicophoron</taxon>
    </lineage>
</organism>
<keyword evidence="3" id="KW-0227">DNA damage</keyword>
<dbReference type="InterPro" id="IPR036265">
    <property type="entry name" value="HIT-like_sf"/>
</dbReference>
<dbReference type="InterPro" id="IPR019808">
    <property type="entry name" value="Histidine_triad_CS"/>
</dbReference>
<evidence type="ECO:0000313" key="16">
    <source>
        <dbReference type="Proteomes" id="UP001497525"/>
    </source>
</evidence>
<feature type="compositionally biased region" description="Basic and acidic residues" evidence="12">
    <location>
        <begin position="1355"/>
        <end position="1367"/>
    </location>
</feature>
<proteinExistence type="predicted"/>
<protein>
    <submittedName>
        <fullName evidence="15">Uncharacterized protein</fullName>
    </submittedName>
</protein>
<evidence type="ECO:0000256" key="1">
    <source>
        <dbReference type="ARBA" id="ARBA00004123"/>
    </source>
</evidence>
<evidence type="ECO:0000259" key="13">
    <source>
        <dbReference type="PROSITE" id="PS50157"/>
    </source>
</evidence>
<evidence type="ECO:0000256" key="3">
    <source>
        <dbReference type="ARBA" id="ARBA00022763"/>
    </source>
</evidence>
<dbReference type="PROSITE" id="PS51084">
    <property type="entry name" value="HIT_2"/>
    <property type="match status" value="1"/>
</dbReference>
<evidence type="ECO:0000256" key="8">
    <source>
        <dbReference type="ARBA" id="ARBA00023204"/>
    </source>
</evidence>
<feature type="domain" description="HIT" evidence="14">
    <location>
        <begin position="2361"/>
        <end position="2463"/>
    </location>
</feature>
<evidence type="ECO:0000256" key="6">
    <source>
        <dbReference type="ARBA" id="ARBA00022833"/>
    </source>
</evidence>
<evidence type="ECO:0000256" key="4">
    <source>
        <dbReference type="ARBA" id="ARBA00022771"/>
    </source>
</evidence>
<evidence type="ECO:0000256" key="10">
    <source>
        <dbReference type="PROSITE-ProRule" id="PRU00042"/>
    </source>
</evidence>
<dbReference type="Gene3D" id="3.30.428.10">
    <property type="entry name" value="HIT-like"/>
    <property type="match status" value="1"/>
</dbReference>
<keyword evidence="6" id="KW-0862">Zinc</keyword>
<feature type="compositionally biased region" description="Polar residues" evidence="12">
    <location>
        <begin position="2091"/>
        <end position="2108"/>
    </location>
</feature>
<feature type="compositionally biased region" description="Polar residues" evidence="12">
    <location>
        <begin position="1335"/>
        <end position="1354"/>
    </location>
</feature>
<feature type="domain" description="C2H2-type" evidence="13">
    <location>
        <begin position="1421"/>
        <end position="1453"/>
    </location>
</feature>
<feature type="region of interest" description="Disordered" evidence="12">
    <location>
        <begin position="1968"/>
        <end position="2108"/>
    </location>
</feature>
<feature type="compositionally biased region" description="Polar residues" evidence="12">
    <location>
        <begin position="180"/>
        <end position="206"/>
    </location>
</feature>
<feature type="compositionally biased region" description="Polar residues" evidence="12">
    <location>
        <begin position="2051"/>
        <end position="2060"/>
    </location>
</feature>
<reference evidence="15" key="1">
    <citation type="submission" date="2024-06" db="EMBL/GenBank/DDBJ databases">
        <authorList>
            <person name="Liu X."/>
            <person name="Lenzi L."/>
            <person name="Haldenby T S."/>
            <person name="Uol C."/>
        </authorList>
    </citation>
    <scope>NUCLEOTIDE SEQUENCE</scope>
</reference>
<evidence type="ECO:0000313" key="15">
    <source>
        <dbReference type="EMBL" id="CAL5129421.1"/>
    </source>
</evidence>
<dbReference type="GO" id="GO:0005634">
    <property type="term" value="C:nucleus"/>
    <property type="evidence" value="ECO:0007669"/>
    <property type="project" value="UniProtKB-SubCell"/>
</dbReference>
<dbReference type="GO" id="GO:0033699">
    <property type="term" value="F:DNA 5'-adenosine monophosphate hydrolase activity"/>
    <property type="evidence" value="ECO:0007669"/>
    <property type="project" value="TreeGrafter"/>
</dbReference>
<evidence type="ECO:0000256" key="5">
    <source>
        <dbReference type="ARBA" id="ARBA00022801"/>
    </source>
</evidence>
<dbReference type="Pfam" id="PF11969">
    <property type="entry name" value="DcpS_C"/>
    <property type="match status" value="1"/>
</dbReference>
<feature type="domain" description="C2H2-type" evidence="13">
    <location>
        <begin position="2162"/>
        <end position="2190"/>
    </location>
</feature>
<evidence type="ECO:0000256" key="9">
    <source>
        <dbReference type="ARBA" id="ARBA00023242"/>
    </source>
</evidence>
<feature type="region of interest" description="Disordered" evidence="12">
    <location>
        <begin position="781"/>
        <end position="803"/>
    </location>
</feature>
<dbReference type="PROSITE" id="PS00892">
    <property type="entry name" value="HIT_1"/>
    <property type="match status" value="1"/>
</dbReference>
<feature type="compositionally biased region" description="Polar residues" evidence="12">
    <location>
        <begin position="781"/>
        <end position="798"/>
    </location>
</feature>
<name>A0AAV2T069_CALDB</name>